<name>A0A2T1LQY5_9CHRO</name>
<comment type="caution">
    <text evidence="1">The sequence shown here is derived from an EMBL/GenBank/DDBJ whole genome shotgun (WGS) entry which is preliminary data.</text>
</comment>
<dbReference type="PANTHER" id="PTHR14136:SF17">
    <property type="entry name" value="BTB_POZ DOMAIN-CONTAINING PROTEIN KCTD9"/>
    <property type="match status" value="1"/>
</dbReference>
<dbReference type="AlphaFoldDB" id="A0A2T1LQY5"/>
<dbReference type="OrthoDB" id="421235at2"/>
<dbReference type="SUPFAM" id="SSF141571">
    <property type="entry name" value="Pentapeptide repeat-like"/>
    <property type="match status" value="1"/>
</dbReference>
<evidence type="ECO:0000313" key="1">
    <source>
        <dbReference type="EMBL" id="PSF30445.1"/>
    </source>
</evidence>
<dbReference type="EMBL" id="PXOH01000056">
    <property type="protein sequence ID" value="PSF30445.1"/>
    <property type="molecule type" value="Genomic_DNA"/>
</dbReference>
<reference evidence="1 2" key="1">
    <citation type="submission" date="2018-03" db="EMBL/GenBank/DDBJ databases">
        <title>The ancient ancestry and fast evolution of plastids.</title>
        <authorList>
            <person name="Moore K.R."/>
            <person name="Magnabosco C."/>
            <person name="Momper L."/>
            <person name="Gold D.A."/>
            <person name="Bosak T."/>
            <person name="Fournier G.P."/>
        </authorList>
    </citation>
    <scope>NUCLEOTIDE SEQUENCE [LARGE SCALE GENOMIC DNA]</scope>
    <source>
        <strain evidence="1 2">CCALA 016</strain>
    </source>
</reference>
<evidence type="ECO:0000313" key="2">
    <source>
        <dbReference type="Proteomes" id="UP000239001"/>
    </source>
</evidence>
<keyword evidence="2" id="KW-1185">Reference proteome</keyword>
<dbReference type="PANTHER" id="PTHR14136">
    <property type="entry name" value="BTB_POZ DOMAIN-CONTAINING PROTEIN KCTD9"/>
    <property type="match status" value="1"/>
</dbReference>
<gene>
    <name evidence="1" type="ORF">C7H19_23900</name>
</gene>
<dbReference type="RefSeq" id="WP_106459417.1">
    <property type="nucleotide sequence ID" value="NZ_PXOH01000056.1"/>
</dbReference>
<dbReference type="InterPro" id="IPR001646">
    <property type="entry name" value="5peptide_repeat"/>
</dbReference>
<sequence length="167" mass="17992">MDGEELRRRYAAGQRDFSNLNLREVNLSGIAPELDAGAYDELCPELAADLSEINLSGANLRRAILAGANLTNANLSYANLTNANLAYCNLTNTNLSNAILIRACLDCVEFDNTNLRGANLYLAEICQTCFKADATGATNLTTVNFGGTQVRGLVLDDGTVLDSDHDW</sequence>
<dbReference type="Gene3D" id="2.160.20.80">
    <property type="entry name" value="E3 ubiquitin-protein ligase SopA"/>
    <property type="match status" value="1"/>
</dbReference>
<dbReference type="InterPro" id="IPR051082">
    <property type="entry name" value="Pentapeptide-BTB/POZ_domain"/>
</dbReference>
<accession>A0A2T1LQY5</accession>
<organism evidence="1 2">
    <name type="scientific">Aphanothece hegewaldii CCALA 016</name>
    <dbReference type="NCBI Taxonomy" id="2107694"/>
    <lineage>
        <taxon>Bacteria</taxon>
        <taxon>Bacillati</taxon>
        <taxon>Cyanobacteriota</taxon>
        <taxon>Cyanophyceae</taxon>
        <taxon>Oscillatoriophycideae</taxon>
        <taxon>Chroococcales</taxon>
        <taxon>Aphanothecaceae</taxon>
        <taxon>Aphanothece</taxon>
    </lineage>
</organism>
<protein>
    <submittedName>
        <fullName evidence="1">Pentapeptide repeat-containing protein</fullName>
    </submittedName>
</protein>
<dbReference type="Proteomes" id="UP000239001">
    <property type="component" value="Unassembled WGS sequence"/>
</dbReference>
<dbReference type="Pfam" id="PF00805">
    <property type="entry name" value="Pentapeptide"/>
    <property type="match status" value="2"/>
</dbReference>
<reference evidence="1 2" key="2">
    <citation type="submission" date="2018-03" db="EMBL/GenBank/DDBJ databases">
        <authorList>
            <person name="Keele B.F."/>
        </authorList>
    </citation>
    <scope>NUCLEOTIDE SEQUENCE [LARGE SCALE GENOMIC DNA]</scope>
    <source>
        <strain evidence="1 2">CCALA 016</strain>
    </source>
</reference>
<proteinExistence type="predicted"/>